<reference evidence="2 3" key="1">
    <citation type="submission" date="2019-07" db="EMBL/GenBank/DDBJ databases">
        <title>Quadrisphaera sp. strain DD2A genome sequencing and assembly.</title>
        <authorList>
            <person name="Kim I."/>
        </authorList>
    </citation>
    <scope>NUCLEOTIDE SEQUENCE [LARGE SCALE GENOMIC DNA]</scope>
    <source>
        <strain evidence="2 3">DD2A</strain>
    </source>
</reference>
<feature type="transmembrane region" description="Helical" evidence="1">
    <location>
        <begin position="29"/>
        <end position="47"/>
    </location>
</feature>
<evidence type="ECO:0000313" key="3">
    <source>
        <dbReference type="Proteomes" id="UP000321234"/>
    </source>
</evidence>
<dbReference type="OrthoDB" id="5198488at2"/>
<feature type="transmembrane region" description="Helical" evidence="1">
    <location>
        <begin position="53"/>
        <end position="73"/>
    </location>
</feature>
<sequence>MDPTTVADTFGTYRPTQQTTPTQRRVLRWWNRTVLAAATIWLLVLVLRNDLGAALPILVWIVVAAAVSTTCLAPTLTEALNPLEDESHGGTEEVPR</sequence>
<dbReference type="AlphaFoldDB" id="A0A5C8ZLA9"/>
<name>A0A5C8ZLA9_9ACTN</name>
<dbReference type="RefSeq" id="WP_147925219.1">
    <property type="nucleotide sequence ID" value="NZ_VKAC01000002.1"/>
</dbReference>
<protein>
    <submittedName>
        <fullName evidence="2">Uncharacterized protein</fullName>
    </submittedName>
</protein>
<keyword evidence="1" id="KW-0472">Membrane</keyword>
<proteinExistence type="predicted"/>
<dbReference type="EMBL" id="VKAC01000002">
    <property type="protein sequence ID" value="TXR57580.1"/>
    <property type="molecule type" value="Genomic_DNA"/>
</dbReference>
<comment type="caution">
    <text evidence="2">The sequence shown here is derived from an EMBL/GenBank/DDBJ whole genome shotgun (WGS) entry which is preliminary data.</text>
</comment>
<organism evidence="2 3">
    <name type="scientific">Quadrisphaera setariae</name>
    <dbReference type="NCBI Taxonomy" id="2593304"/>
    <lineage>
        <taxon>Bacteria</taxon>
        <taxon>Bacillati</taxon>
        <taxon>Actinomycetota</taxon>
        <taxon>Actinomycetes</taxon>
        <taxon>Kineosporiales</taxon>
        <taxon>Kineosporiaceae</taxon>
        <taxon>Quadrisphaera</taxon>
    </lineage>
</organism>
<keyword evidence="3" id="KW-1185">Reference proteome</keyword>
<keyword evidence="1" id="KW-0812">Transmembrane</keyword>
<gene>
    <name evidence="2" type="ORF">FMM08_05010</name>
</gene>
<keyword evidence="1" id="KW-1133">Transmembrane helix</keyword>
<accession>A0A5C8ZLA9</accession>
<evidence type="ECO:0000256" key="1">
    <source>
        <dbReference type="SAM" id="Phobius"/>
    </source>
</evidence>
<dbReference type="Proteomes" id="UP000321234">
    <property type="component" value="Unassembled WGS sequence"/>
</dbReference>
<evidence type="ECO:0000313" key="2">
    <source>
        <dbReference type="EMBL" id="TXR57580.1"/>
    </source>
</evidence>